<dbReference type="SUPFAM" id="SSF116734">
    <property type="entry name" value="DNA methylase specificity domain"/>
    <property type="match status" value="2"/>
</dbReference>
<evidence type="ECO:0000259" key="4">
    <source>
        <dbReference type="Pfam" id="PF01420"/>
    </source>
</evidence>
<keyword evidence="2" id="KW-0680">Restriction system</keyword>
<dbReference type="InterPro" id="IPR000055">
    <property type="entry name" value="Restrct_endonuc_typeI_TRD"/>
</dbReference>
<proteinExistence type="inferred from homology"/>
<dbReference type="GO" id="GO:0009307">
    <property type="term" value="P:DNA restriction-modification system"/>
    <property type="evidence" value="ECO:0007669"/>
    <property type="project" value="UniProtKB-KW"/>
</dbReference>
<dbReference type="Pfam" id="PF01420">
    <property type="entry name" value="Methylase_S"/>
    <property type="match status" value="1"/>
</dbReference>
<dbReference type="Gene3D" id="1.10.287.1120">
    <property type="entry name" value="Bipartite methylase S protein"/>
    <property type="match status" value="1"/>
</dbReference>
<protein>
    <recommendedName>
        <fullName evidence="4">Type I restriction modification DNA specificity domain-containing protein</fullName>
    </recommendedName>
</protein>
<evidence type="ECO:0000313" key="5">
    <source>
        <dbReference type="EMBL" id="NUU47661.1"/>
    </source>
</evidence>
<dbReference type="AlphaFoldDB" id="A0A7Y6EHU1"/>
<dbReference type="InterPro" id="IPR051212">
    <property type="entry name" value="Type-I_RE_S_subunit"/>
</dbReference>
<gene>
    <name evidence="5" type="ORF">HP438_11815</name>
</gene>
<keyword evidence="6" id="KW-1185">Reference proteome</keyword>
<comment type="caution">
    <text evidence="5">The sequence shown here is derived from an EMBL/GenBank/DDBJ whole genome shotgun (WGS) entry which is preliminary data.</text>
</comment>
<dbReference type="Proteomes" id="UP000536441">
    <property type="component" value="Unassembled WGS sequence"/>
</dbReference>
<dbReference type="PANTHER" id="PTHR43140:SF1">
    <property type="entry name" value="TYPE I RESTRICTION ENZYME ECOKI SPECIFICITY SUBUNIT"/>
    <property type="match status" value="1"/>
</dbReference>
<evidence type="ECO:0000256" key="3">
    <source>
        <dbReference type="ARBA" id="ARBA00023125"/>
    </source>
</evidence>
<dbReference type="RefSeq" id="WP_175312241.1">
    <property type="nucleotide sequence ID" value="NZ_CBCRYR010000001.1"/>
</dbReference>
<feature type="domain" description="Type I restriction modification DNA specificity" evidence="4">
    <location>
        <begin position="232"/>
        <end position="377"/>
    </location>
</feature>
<evidence type="ECO:0000256" key="2">
    <source>
        <dbReference type="ARBA" id="ARBA00022747"/>
    </source>
</evidence>
<keyword evidence="3" id="KW-0238">DNA-binding</keyword>
<comment type="similarity">
    <text evidence="1">Belongs to the type-I restriction system S methylase family.</text>
</comment>
<reference evidence="5 6" key="1">
    <citation type="submission" date="2020-05" db="EMBL/GenBank/DDBJ databases">
        <title>Genome Sequencing of Type Strains.</title>
        <authorList>
            <person name="Lemaire J.F."/>
            <person name="Inderbitzin P."/>
            <person name="Gregorio O.A."/>
            <person name="Collins S.B."/>
            <person name="Wespe N."/>
            <person name="Knight-Connoni V."/>
        </authorList>
    </citation>
    <scope>NUCLEOTIDE SEQUENCE [LARGE SCALE GENOMIC DNA]</scope>
    <source>
        <strain evidence="5 6">DSM 100049</strain>
    </source>
</reference>
<dbReference type="PANTHER" id="PTHR43140">
    <property type="entry name" value="TYPE-1 RESTRICTION ENZYME ECOKI SPECIFICITY PROTEIN"/>
    <property type="match status" value="1"/>
</dbReference>
<dbReference type="GO" id="GO:0003677">
    <property type="term" value="F:DNA binding"/>
    <property type="evidence" value="ECO:0007669"/>
    <property type="project" value="UniProtKB-KW"/>
</dbReference>
<accession>A0A7Y6EHU1</accession>
<dbReference type="EMBL" id="JABMCH010000064">
    <property type="protein sequence ID" value="NUU47661.1"/>
    <property type="molecule type" value="Genomic_DNA"/>
</dbReference>
<name>A0A7Y6EHU1_9SPHN</name>
<dbReference type="InterPro" id="IPR044946">
    <property type="entry name" value="Restrct_endonuc_typeI_TRD_sf"/>
</dbReference>
<evidence type="ECO:0000313" key="6">
    <source>
        <dbReference type="Proteomes" id="UP000536441"/>
    </source>
</evidence>
<evidence type="ECO:0000256" key="1">
    <source>
        <dbReference type="ARBA" id="ARBA00010923"/>
    </source>
</evidence>
<sequence length="424" mass="47356">MTAALASEQPSPSEKWFGVVPSHWTTPRVATLFREVDRPADPKLPVLSVSIHSGVSDNELADEDRDRKVNLSEDRSKYQRVQPGDLVYNMMRAWQGAFGTVAVDGLVSPAYVVAEPKVSFRTRFVELLLQTASGMEEVRRFSKGIADFRMRLYWEHFRNIVVCLPPLAEQDIILARLDRECAKIDRLVDKKGRFLELLREKRLALIARAVTQGIDPDVSIKSSGVKWLGNVPSNWTVTPLKYLCRVRTGSRDTAHAVPGGGYPFFVRSQIVEEIDTYSADCEAILTAGDGAGVGKVYHYYTGKFDYHQRVYMLSQFEGVRGRYLFYYLSALFAAVALDGGAKSTVDSLRMPVFMGFAVAYPSLSEQDRILAFVDGQLKRIDDLVTTTERSVKLLKEHRFALITAAVTGKIDVRGLAAKNMKAAA</sequence>
<organism evidence="5 6">
    <name type="scientific">Sphingomonas zeae</name>
    <dbReference type="NCBI Taxonomy" id="1646122"/>
    <lineage>
        <taxon>Bacteria</taxon>
        <taxon>Pseudomonadati</taxon>
        <taxon>Pseudomonadota</taxon>
        <taxon>Alphaproteobacteria</taxon>
        <taxon>Sphingomonadales</taxon>
        <taxon>Sphingomonadaceae</taxon>
        <taxon>Sphingomonas</taxon>
    </lineage>
</organism>
<dbReference type="Gene3D" id="3.90.220.20">
    <property type="entry name" value="DNA methylase specificity domains"/>
    <property type="match status" value="2"/>
</dbReference>